<gene>
    <name evidence="2" type="ORF">SK069_04035</name>
</gene>
<organism evidence="2 3">
    <name type="scientific">Patulibacter brassicae</name>
    <dbReference type="NCBI Taxonomy" id="1705717"/>
    <lineage>
        <taxon>Bacteria</taxon>
        <taxon>Bacillati</taxon>
        <taxon>Actinomycetota</taxon>
        <taxon>Thermoleophilia</taxon>
        <taxon>Solirubrobacterales</taxon>
        <taxon>Patulibacteraceae</taxon>
        <taxon>Patulibacter</taxon>
    </lineage>
</organism>
<feature type="transmembrane region" description="Helical" evidence="1">
    <location>
        <begin position="81"/>
        <end position="100"/>
    </location>
</feature>
<keyword evidence="1" id="KW-1133">Transmembrane helix</keyword>
<dbReference type="RefSeq" id="WP_319952897.1">
    <property type="nucleotide sequence ID" value="NZ_JAXAVX010000001.1"/>
</dbReference>
<dbReference type="Proteomes" id="UP001277761">
    <property type="component" value="Unassembled WGS sequence"/>
</dbReference>
<evidence type="ECO:0000313" key="2">
    <source>
        <dbReference type="EMBL" id="MDX8150754.1"/>
    </source>
</evidence>
<evidence type="ECO:0000256" key="1">
    <source>
        <dbReference type="SAM" id="Phobius"/>
    </source>
</evidence>
<keyword evidence="3" id="KW-1185">Reference proteome</keyword>
<sequence>MASAPLRALRQPAAVPLGVAALAATHLVLGAWIGVWPRSFFDDGLGGFGPYNGHYLGDAAAFHAGIGVALLAALRWPALRAGTLAAAAATLGLHAVNHWLDVGEAHRDAVGILDGVSLSVLAALALALTATAVGERA</sequence>
<protein>
    <recommendedName>
        <fullName evidence="4">DUF4383 domain-containing protein</fullName>
    </recommendedName>
</protein>
<feature type="transmembrane region" description="Helical" evidence="1">
    <location>
        <begin position="112"/>
        <end position="133"/>
    </location>
</feature>
<name>A0ABU4VHY0_9ACTN</name>
<keyword evidence="1" id="KW-0812">Transmembrane</keyword>
<reference evidence="2 3" key="1">
    <citation type="submission" date="2023-11" db="EMBL/GenBank/DDBJ databases">
        <authorList>
            <person name="Xu M."/>
            <person name="Jiang T."/>
        </authorList>
    </citation>
    <scope>NUCLEOTIDE SEQUENCE [LARGE SCALE GENOMIC DNA]</scope>
    <source>
        <strain evidence="2 3">SD</strain>
    </source>
</reference>
<feature type="transmembrane region" description="Helical" evidence="1">
    <location>
        <begin position="55"/>
        <end position="74"/>
    </location>
</feature>
<evidence type="ECO:0008006" key="4">
    <source>
        <dbReference type="Google" id="ProtNLM"/>
    </source>
</evidence>
<accession>A0ABU4VHY0</accession>
<proteinExistence type="predicted"/>
<comment type="caution">
    <text evidence="2">The sequence shown here is derived from an EMBL/GenBank/DDBJ whole genome shotgun (WGS) entry which is preliminary data.</text>
</comment>
<evidence type="ECO:0000313" key="3">
    <source>
        <dbReference type="Proteomes" id="UP001277761"/>
    </source>
</evidence>
<dbReference type="EMBL" id="JAXAVX010000001">
    <property type="protein sequence ID" value="MDX8150754.1"/>
    <property type="molecule type" value="Genomic_DNA"/>
</dbReference>
<feature type="transmembrane region" description="Helical" evidence="1">
    <location>
        <begin position="12"/>
        <end position="35"/>
    </location>
</feature>
<keyword evidence="1" id="KW-0472">Membrane</keyword>